<dbReference type="Proteomes" id="UP000245506">
    <property type="component" value="Unassembled WGS sequence"/>
</dbReference>
<proteinExistence type="predicted"/>
<keyword evidence="3" id="KW-1185">Reference proteome</keyword>
<comment type="caution">
    <text evidence="2">The sequence shown here is derived from an EMBL/GenBank/DDBJ whole genome shotgun (WGS) entry which is preliminary data.</text>
</comment>
<evidence type="ECO:0000256" key="1">
    <source>
        <dbReference type="SAM" id="Phobius"/>
    </source>
</evidence>
<feature type="transmembrane region" description="Helical" evidence="1">
    <location>
        <begin position="7"/>
        <end position="29"/>
    </location>
</feature>
<keyword evidence="1" id="KW-1133">Transmembrane helix</keyword>
<accession>A0A317CMU5</accession>
<sequence length="146" mass="15619">MNLNKIAAINIITFGFPLVTILILAIVGFREIHLVIKDLGAVGVLLFLSAALLQGFVIGIGWLVFVALPLSFVLKKRIVSRANIILFSLVITIAWGALFYSVVTYGIKDLLVNELEMSIELAVVVVILGLGGGYGLSRGAGHLTSQ</sequence>
<organism evidence="2 3">
    <name type="scientific">Leucothrix arctica</name>
    <dbReference type="NCBI Taxonomy" id="1481894"/>
    <lineage>
        <taxon>Bacteria</taxon>
        <taxon>Pseudomonadati</taxon>
        <taxon>Pseudomonadota</taxon>
        <taxon>Gammaproteobacteria</taxon>
        <taxon>Thiotrichales</taxon>
        <taxon>Thiotrichaceae</taxon>
        <taxon>Leucothrix</taxon>
    </lineage>
</organism>
<evidence type="ECO:0000313" key="3">
    <source>
        <dbReference type="Proteomes" id="UP000245506"/>
    </source>
</evidence>
<protein>
    <submittedName>
        <fullName evidence="2">Uncharacterized protein</fullName>
    </submittedName>
</protein>
<keyword evidence="1" id="KW-0812">Transmembrane</keyword>
<reference evidence="2 3" key="1">
    <citation type="submission" date="2018-05" db="EMBL/GenBank/DDBJ databases">
        <title>Leucothrix arctica sp. nov., isolated from Arctic seawater.</title>
        <authorList>
            <person name="Choi A."/>
            <person name="Baek K."/>
        </authorList>
    </citation>
    <scope>NUCLEOTIDE SEQUENCE [LARGE SCALE GENOMIC DNA]</scope>
    <source>
        <strain evidence="2 3">IMCC9719</strain>
    </source>
</reference>
<feature type="transmembrane region" description="Helical" evidence="1">
    <location>
        <begin position="119"/>
        <end position="137"/>
    </location>
</feature>
<evidence type="ECO:0000313" key="2">
    <source>
        <dbReference type="EMBL" id="PWQ99868.1"/>
    </source>
</evidence>
<gene>
    <name evidence="2" type="ORF">DKT75_00015</name>
</gene>
<feature type="transmembrane region" description="Helical" evidence="1">
    <location>
        <begin position="41"/>
        <end position="72"/>
    </location>
</feature>
<dbReference type="AlphaFoldDB" id="A0A317CMU5"/>
<feature type="transmembrane region" description="Helical" evidence="1">
    <location>
        <begin position="84"/>
        <end position="107"/>
    </location>
</feature>
<dbReference type="EMBL" id="QGKL01000001">
    <property type="protein sequence ID" value="PWQ99868.1"/>
    <property type="molecule type" value="Genomic_DNA"/>
</dbReference>
<name>A0A317CMU5_9GAMM</name>
<dbReference type="RefSeq" id="WP_109821390.1">
    <property type="nucleotide sequence ID" value="NZ_QGKL01000001.1"/>
</dbReference>
<keyword evidence="1" id="KW-0472">Membrane</keyword>